<organism evidence="7 8">
    <name type="scientific">Scleroderma citrinum Foug A</name>
    <dbReference type="NCBI Taxonomy" id="1036808"/>
    <lineage>
        <taxon>Eukaryota</taxon>
        <taxon>Fungi</taxon>
        <taxon>Dikarya</taxon>
        <taxon>Basidiomycota</taxon>
        <taxon>Agaricomycotina</taxon>
        <taxon>Agaricomycetes</taxon>
        <taxon>Agaricomycetidae</taxon>
        <taxon>Boletales</taxon>
        <taxon>Sclerodermatineae</taxon>
        <taxon>Sclerodermataceae</taxon>
        <taxon>Scleroderma</taxon>
    </lineage>
</organism>
<evidence type="ECO:0000256" key="5">
    <source>
        <dbReference type="ARBA" id="ARBA00023242"/>
    </source>
</evidence>
<keyword evidence="5" id="KW-0539">Nucleus</keyword>
<sequence length="478" mass="56241">MFPFFFNRPGKVSSPFTTPYHGNSAGLRLPNRMKPCCYPFQGPQFHGIPPPQFSPFSNPVSEPPSPNDNSLPKNIYDYFGQNSSATRPVDPVPLPNQFQKPSPPTAATPAQAGPGPAPRKRFGAHKHLTMNPNAVRSMVRRRLAAEHKMQNKRPRHERLAKRARAKLRGLRSEVDKTMKTAMMTNEEKIFVQQLRRLHLDSAFRNDLSRYRETAERAEEETPERLRTYAEHDEEAARLREEAKVRAEELRIIQQRREENEKKRQAEEKERVEAERRRVREERERLERQRKLVEEQQRKAREAREKFLREERERRVREREAREREAKEREEREREAKEREREARERAEAQEKSQALMQFFKLYEDKWTELKTNFMLSSIDFRELPWPTLELKHFTPEEITQEGVCAFVLHALRPVAPEKSARDRVKAEVLRFHPDKFNARVLPKVREDQHGLAEELAGAIVRALTTLLAEVEQGSQSTN</sequence>
<dbReference type="AlphaFoldDB" id="A0A0C3ENI1"/>
<reference evidence="8" key="2">
    <citation type="submission" date="2015-01" db="EMBL/GenBank/DDBJ databases">
        <title>Evolutionary Origins and Diversification of the Mycorrhizal Mutualists.</title>
        <authorList>
            <consortium name="DOE Joint Genome Institute"/>
            <consortium name="Mycorrhizal Genomics Consortium"/>
            <person name="Kohler A."/>
            <person name="Kuo A."/>
            <person name="Nagy L.G."/>
            <person name="Floudas D."/>
            <person name="Copeland A."/>
            <person name="Barry K.W."/>
            <person name="Cichocki N."/>
            <person name="Veneault-Fourrey C."/>
            <person name="LaButti K."/>
            <person name="Lindquist E.A."/>
            <person name="Lipzen A."/>
            <person name="Lundell T."/>
            <person name="Morin E."/>
            <person name="Murat C."/>
            <person name="Riley R."/>
            <person name="Ohm R."/>
            <person name="Sun H."/>
            <person name="Tunlid A."/>
            <person name="Henrissat B."/>
            <person name="Grigoriev I.V."/>
            <person name="Hibbett D.S."/>
            <person name="Martin F."/>
        </authorList>
    </citation>
    <scope>NUCLEOTIDE SEQUENCE [LARGE SCALE GENOMIC DNA]</scope>
    <source>
        <strain evidence="8">Foug A</strain>
    </source>
</reference>
<evidence type="ECO:0000313" key="7">
    <source>
        <dbReference type="EMBL" id="KIM69426.1"/>
    </source>
</evidence>
<dbReference type="PANTHER" id="PTHR15263">
    <property type="entry name" value="I-KAPPA-B-LIKE PROTEIN IKBL"/>
    <property type="match status" value="1"/>
</dbReference>
<keyword evidence="4" id="KW-0040">ANK repeat</keyword>
<evidence type="ECO:0000256" key="6">
    <source>
        <dbReference type="SAM" id="MobiDB-lite"/>
    </source>
</evidence>
<protein>
    <submittedName>
        <fullName evidence="7">Uncharacterized protein</fullName>
    </submittedName>
</protein>
<dbReference type="EMBL" id="KN822006">
    <property type="protein sequence ID" value="KIM69426.1"/>
    <property type="molecule type" value="Genomic_DNA"/>
</dbReference>
<feature type="region of interest" description="Disordered" evidence="6">
    <location>
        <begin position="318"/>
        <end position="348"/>
    </location>
</feature>
<evidence type="ECO:0000256" key="4">
    <source>
        <dbReference type="ARBA" id="ARBA00023043"/>
    </source>
</evidence>
<dbReference type="GO" id="GO:0043124">
    <property type="term" value="P:negative regulation of canonical NF-kappaB signal transduction"/>
    <property type="evidence" value="ECO:0007669"/>
    <property type="project" value="InterPro"/>
</dbReference>
<dbReference type="InParanoid" id="A0A0C3ENI1"/>
<name>A0A0C3ENI1_9AGAM</name>
<dbReference type="InterPro" id="IPR038753">
    <property type="entry name" value="NFKBIL1"/>
</dbReference>
<comment type="subcellular location">
    <subcellularLocation>
        <location evidence="1">Nucleus</location>
    </subcellularLocation>
</comment>
<reference evidence="7 8" key="1">
    <citation type="submission" date="2014-04" db="EMBL/GenBank/DDBJ databases">
        <authorList>
            <consortium name="DOE Joint Genome Institute"/>
            <person name="Kuo A."/>
            <person name="Kohler A."/>
            <person name="Nagy L.G."/>
            <person name="Floudas D."/>
            <person name="Copeland A."/>
            <person name="Barry K.W."/>
            <person name="Cichocki N."/>
            <person name="Veneault-Fourrey C."/>
            <person name="LaButti K."/>
            <person name="Lindquist E.A."/>
            <person name="Lipzen A."/>
            <person name="Lundell T."/>
            <person name="Morin E."/>
            <person name="Murat C."/>
            <person name="Sun H."/>
            <person name="Tunlid A."/>
            <person name="Henrissat B."/>
            <person name="Grigoriev I.V."/>
            <person name="Hibbett D.S."/>
            <person name="Martin F."/>
            <person name="Nordberg H.P."/>
            <person name="Cantor M.N."/>
            <person name="Hua S.X."/>
        </authorList>
    </citation>
    <scope>NUCLEOTIDE SEQUENCE [LARGE SCALE GENOMIC DNA]</scope>
    <source>
        <strain evidence="7 8">Foug A</strain>
    </source>
</reference>
<dbReference type="OrthoDB" id="412109at2759"/>
<evidence type="ECO:0000256" key="1">
    <source>
        <dbReference type="ARBA" id="ARBA00004123"/>
    </source>
</evidence>
<evidence type="ECO:0000256" key="3">
    <source>
        <dbReference type="ARBA" id="ARBA00022737"/>
    </source>
</evidence>
<dbReference type="PANTHER" id="PTHR15263:SF1">
    <property type="entry name" value="NF-KAPPA-B INHIBITOR-LIKE PROTEIN 1"/>
    <property type="match status" value="1"/>
</dbReference>
<dbReference type="STRING" id="1036808.A0A0C3ENI1"/>
<proteinExistence type="predicted"/>
<dbReference type="HOGENOM" id="CLU_571286_0_0_1"/>
<keyword evidence="8" id="KW-1185">Reference proteome</keyword>
<dbReference type="Proteomes" id="UP000053989">
    <property type="component" value="Unassembled WGS sequence"/>
</dbReference>
<keyword evidence="2" id="KW-0597">Phosphoprotein</keyword>
<gene>
    <name evidence="7" type="ORF">SCLCIDRAFT_19324</name>
</gene>
<accession>A0A0C3ENI1</accession>
<keyword evidence="3" id="KW-0677">Repeat</keyword>
<evidence type="ECO:0000256" key="2">
    <source>
        <dbReference type="ARBA" id="ARBA00022553"/>
    </source>
</evidence>
<feature type="region of interest" description="Disordered" evidence="6">
    <location>
        <begin position="48"/>
        <end position="124"/>
    </location>
</feature>
<evidence type="ECO:0000313" key="8">
    <source>
        <dbReference type="Proteomes" id="UP000053989"/>
    </source>
</evidence>
<dbReference type="GO" id="GO:0005634">
    <property type="term" value="C:nucleus"/>
    <property type="evidence" value="ECO:0007669"/>
    <property type="project" value="UniProtKB-SubCell"/>
</dbReference>